<name>A0AAV9UEV0_9PEZI</name>
<evidence type="ECO:0000313" key="3">
    <source>
        <dbReference type="Proteomes" id="UP001375240"/>
    </source>
</evidence>
<evidence type="ECO:0000313" key="2">
    <source>
        <dbReference type="EMBL" id="KAK6340671.1"/>
    </source>
</evidence>
<feature type="region of interest" description="Disordered" evidence="1">
    <location>
        <begin position="1"/>
        <end position="20"/>
    </location>
</feature>
<organism evidence="2 3">
    <name type="scientific">Orbilia brochopaga</name>
    <dbReference type="NCBI Taxonomy" id="3140254"/>
    <lineage>
        <taxon>Eukaryota</taxon>
        <taxon>Fungi</taxon>
        <taxon>Dikarya</taxon>
        <taxon>Ascomycota</taxon>
        <taxon>Pezizomycotina</taxon>
        <taxon>Orbiliomycetes</taxon>
        <taxon>Orbiliales</taxon>
        <taxon>Orbiliaceae</taxon>
        <taxon>Orbilia</taxon>
    </lineage>
</organism>
<comment type="caution">
    <text evidence="2">The sequence shown here is derived from an EMBL/GenBank/DDBJ whole genome shotgun (WGS) entry which is preliminary data.</text>
</comment>
<protein>
    <submittedName>
        <fullName evidence="2">Uncharacterized protein</fullName>
    </submittedName>
</protein>
<keyword evidence="3" id="KW-1185">Reference proteome</keyword>
<dbReference type="AlphaFoldDB" id="A0AAV9UEV0"/>
<dbReference type="EMBL" id="JAVHNQ010000008">
    <property type="protein sequence ID" value="KAK6340671.1"/>
    <property type="molecule type" value="Genomic_DNA"/>
</dbReference>
<proteinExistence type="predicted"/>
<evidence type="ECO:0000256" key="1">
    <source>
        <dbReference type="SAM" id="MobiDB-lite"/>
    </source>
</evidence>
<accession>A0AAV9UEV0</accession>
<reference evidence="2 3" key="1">
    <citation type="submission" date="2019-10" db="EMBL/GenBank/DDBJ databases">
        <authorList>
            <person name="Palmer J.M."/>
        </authorList>
    </citation>
    <scope>NUCLEOTIDE SEQUENCE [LARGE SCALE GENOMIC DNA]</scope>
    <source>
        <strain evidence="2 3">TWF696</strain>
    </source>
</reference>
<gene>
    <name evidence="2" type="ORF">TWF696_008996</name>
</gene>
<sequence length="96" mass="10558">MRRTSYTVVGKSGNPDFHRCPQELSRGQLLTQFLPVPGLQEGQEPEDDPTITLAELYGANDVPAGYEPDTKLPLSLEELQFAITDGSEKEAPVVEK</sequence>
<dbReference type="Proteomes" id="UP001375240">
    <property type="component" value="Unassembled WGS sequence"/>
</dbReference>